<dbReference type="AlphaFoldDB" id="A0A200JCQ1"/>
<name>A0A200JCQ1_9ENTE</name>
<organism evidence="2">
    <name type="scientific">Candidatus Enterococcus dunnyi</name>
    <dbReference type="NCBI Taxonomy" id="1834192"/>
    <lineage>
        <taxon>Bacteria</taxon>
        <taxon>Bacillati</taxon>
        <taxon>Bacillota</taxon>
        <taxon>Bacilli</taxon>
        <taxon>Lactobacillales</taxon>
        <taxon>Enterococcaceae</taxon>
        <taxon>Enterococcus</taxon>
    </lineage>
</organism>
<dbReference type="EMBL" id="NIBQ01000001">
    <property type="protein sequence ID" value="OUZ34986.1"/>
    <property type="molecule type" value="Genomic_DNA"/>
</dbReference>
<keyword evidence="1" id="KW-0456">Lyase</keyword>
<dbReference type="PANTHER" id="PTHR39340:SF1">
    <property type="entry name" value="SULFOFRUCTOSEPHOSPHATE ALDOLASE"/>
    <property type="match status" value="1"/>
</dbReference>
<dbReference type="PANTHER" id="PTHR39340">
    <property type="entry name" value="SULFOFRUCTOSEPHOSPHATE ALDOLASE"/>
    <property type="match status" value="1"/>
</dbReference>
<dbReference type="Gene3D" id="3.20.20.70">
    <property type="entry name" value="Aldolase class I"/>
    <property type="match status" value="1"/>
</dbReference>
<dbReference type="InterPro" id="IPR050552">
    <property type="entry name" value="LacD_aldolase"/>
</dbReference>
<protein>
    <recommendedName>
        <fullName evidence="3">Tagatose-bisphosphate aldolase</fullName>
    </recommendedName>
</protein>
<dbReference type="InterPro" id="IPR013785">
    <property type="entry name" value="Aldolase_TIM"/>
</dbReference>
<evidence type="ECO:0000256" key="1">
    <source>
        <dbReference type="ARBA" id="ARBA00023239"/>
    </source>
</evidence>
<gene>
    <name evidence="2" type="ORF">A5889_000461</name>
</gene>
<dbReference type="GO" id="GO:1902777">
    <property type="term" value="P:6-sulfoquinovose(1-) catabolic process"/>
    <property type="evidence" value="ECO:0007669"/>
    <property type="project" value="TreeGrafter"/>
</dbReference>
<evidence type="ECO:0000313" key="2">
    <source>
        <dbReference type="EMBL" id="OUZ34986.1"/>
    </source>
</evidence>
<accession>A0A200JCQ1</accession>
<evidence type="ECO:0008006" key="3">
    <source>
        <dbReference type="Google" id="ProtNLM"/>
    </source>
</evidence>
<reference evidence="2" key="1">
    <citation type="submission" date="2017-05" db="EMBL/GenBank/DDBJ databases">
        <title>The Genome Sequence of Enterococcus sp. 9D6_DIV0238.</title>
        <authorList>
            <consortium name="The Broad Institute Genomics Platform"/>
            <consortium name="The Broad Institute Genomic Center for Infectious Diseases"/>
            <person name="Earl A."/>
            <person name="Manson A."/>
            <person name="Schwartman J."/>
            <person name="Gilmore M."/>
            <person name="Abouelleil A."/>
            <person name="Cao P."/>
            <person name="Chapman S."/>
            <person name="Cusick C."/>
            <person name="Shea T."/>
            <person name="Young S."/>
            <person name="Neafsey D."/>
            <person name="Nusbaum C."/>
            <person name="Birren B."/>
        </authorList>
    </citation>
    <scope>NUCLEOTIDE SEQUENCE [LARGE SCALE GENOMIC DNA]</scope>
    <source>
        <strain evidence="2">9D6_DIV0238</strain>
    </source>
</reference>
<proteinExistence type="predicted"/>
<sequence>MIKKASGQETSDEAIIHFKELVYRDLTPYASAILLDPEYGLSAAALRDLDAGLLIANEAF</sequence>
<comment type="caution">
    <text evidence="2">The sequence shown here is derived from an EMBL/GenBank/DDBJ whole genome shotgun (WGS) entry which is preliminary data.</text>
</comment>
<dbReference type="GO" id="GO:0061595">
    <property type="term" value="F:6-deoxy-6-sulfofructose-1-phosphate aldolase activity"/>
    <property type="evidence" value="ECO:0007669"/>
    <property type="project" value="TreeGrafter"/>
</dbReference>